<feature type="coiled-coil region" evidence="1">
    <location>
        <begin position="48"/>
        <end position="75"/>
    </location>
</feature>
<feature type="domain" description="Dynein regulatory complex protein 1/2 N-terminal" evidence="3">
    <location>
        <begin position="22"/>
        <end position="105"/>
    </location>
</feature>
<sequence>MPKKKGKKKGKGTGDDPSLRPQIMRDKLKKEDAYAVSNAITLKDTYRLSLRSNRCDQLKEEIAALRRTFERRDQDLNRAVERFACCVQEGERLSAQVWRVHREHVERLRAMQEKRLKFLEEQWDMGQDTLDHRLEVLSERMATYFLQSRVGFEDTVVHLERHHQQALATIHMLYSEPMEAHGVFEKRKAFEVEECFLDQNVKVLKNQKAEKRYLHEMENVERMEAKKQVSVITSKKGVALYNTIIEVQSRLEATEKSNSDMTAKLTAARNDAKAKIHMLLSRMARDRVPIQIMINEVSMHSNAAANSLRLIIAKGARLLKVAEMCRHLEAQQKEEQVAAEEVMQGSETVEPSPMYEFPELMKRYNAAQLHQDALKRRNRNLRRENQQLQLLTLSASDTVTNVFRPPPNESFMPQPLSMNSISNYQTLCLTFQ</sequence>
<organism evidence="4 5">
    <name type="scientific">Hippocampus comes</name>
    <name type="common">Tiger tail seahorse</name>
    <dbReference type="NCBI Taxonomy" id="109280"/>
    <lineage>
        <taxon>Eukaryota</taxon>
        <taxon>Metazoa</taxon>
        <taxon>Chordata</taxon>
        <taxon>Craniata</taxon>
        <taxon>Vertebrata</taxon>
        <taxon>Euteleostomi</taxon>
        <taxon>Actinopterygii</taxon>
        <taxon>Neopterygii</taxon>
        <taxon>Teleostei</taxon>
        <taxon>Neoteleostei</taxon>
        <taxon>Acanthomorphata</taxon>
        <taxon>Syngnathiaria</taxon>
        <taxon>Syngnathiformes</taxon>
        <taxon>Syngnathoidei</taxon>
        <taxon>Syngnathidae</taxon>
        <taxon>Hippocampus</taxon>
    </lineage>
</organism>
<dbReference type="AlphaFoldDB" id="A0A3Q2YAL3"/>
<dbReference type="Ensembl" id="ENSHCOT00000016594.1">
    <property type="protein sequence ID" value="ENSHCOP00000010241.1"/>
    <property type="gene ID" value="ENSHCOG00000012827.1"/>
</dbReference>
<accession>A0A3Q2YAL3</accession>
<feature type="coiled-coil region" evidence="1">
    <location>
        <begin position="364"/>
        <end position="391"/>
    </location>
</feature>
<feature type="region of interest" description="Disordered" evidence="2">
    <location>
        <begin position="1"/>
        <end position="23"/>
    </location>
</feature>
<dbReference type="OMA" id="KINQKCR"/>
<proteinExistence type="predicted"/>
<dbReference type="GeneTree" id="ENSGT00940000168627"/>
<dbReference type="InterPro" id="IPR039505">
    <property type="entry name" value="DRC1/2_N"/>
</dbReference>
<dbReference type="STRING" id="109280.ENSHCOP00000010241"/>
<evidence type="ECO:0000313" key="4">
    <source>
        <dbReference type="Ensembl" id="ENSHCOP00000010241.1"/>
    </source>
</evidence>
<feature type="compositionally biased region" description="Basic residues" evidence="2">
    <location>
        <begin position="1"/>
        <end position="11"/>
    </location>
</feature>
<name>A0A3Q2YAL3_HIPCM</name>
<keyword evidence="5" id="KW-1185">Reference proteome</keyword>
<reference evidence="4" key="2">
    <citation type="submission" date="2025-09" db="UniProtKB">
        <authorList>
            <consortium name="Ensembl"/>
        </authorList>
    </citation>
    <scope>IDENTIFICATION</scope>
</reference>
<protein>
    <recommendedName>
        <fullName evidence="3">Dynein regulatory complex protein 1/2 N-terminal domain-containing protein</fullName>
    </recommendedName>
</protein>
<keyword evidence="1" id="KW-0175">Coiled coil</keyword>
<evidence type="ECO:0000259" key="3">
    <source>
        <dbReference type="Pfam" id="PF14772"/>
    </source>
</evidence>
<evidence type="ECO:0000256" key="1">
    <source>
        <dbReference type="SAM" id="Coils"/>
    </source>
</evidence>
<dbReference type="Proteomes" id="UP000264820">
    <property type="component" value="Unplaced"/>
</dbReference>
<feature type="compositionally biased region" description="Basic and acidic residues" evidence="2">
    <location>
        <begin position="12"/>
        <end position="23"/>
    </location>
</feature>
<evidence type="ECO:0000313" key="5">
    <source>
        <dbReference type="Proteomes" id="UP000264820"/>
    </source>
</evidence>
<evidence type="ECO:0000256" key="2">
    <source>
        <dbReference type="SAM" id="MobiDB-lite"/>
    </source>
</evidence>
<reference evidence="4" key="1">
    <citation type="submission" date="2025-08" db="UniProtKB">
        <authorList>
            <consortium name="Ensembl"/>
        </authorList>
    </citation>
    <scope>IDENTIFICATION</scope>
</reference>
<dbReference type="Pfam" id="PF14772">
    <property type="entry name" value="NYD-SP28"/>
    <property type="match status" value="1"/>
</dbReference>